<sequence length="567" mass="64125">MFVVNLQIKTGGAAAVQQPTVAESFAKCVTYAPRSKQAEDLNKAVVYFIAKDMMPFQIVEKPGFLHLMKKAVPQYKVPTRNYFSTTKLPAMYQEVRAGVEEQLAEGEWFGATTDLWTSTGGGGEPFILSLTALILFIFQKTTAEHITEMMENMLIDWKIKKETLSGITTDNASNMRKAFESFPCVWFSCFGHNLNLVLKMPRVESAIRACRHLVQRKCELQKKQAQLNIPLHSLIHDVVTRWGSTFEMISRFLEQQQAICGVLAEDRSTWHFMPKDNEITVLEEVSQLLCPLHDFIDVLASEKQVTLSSVKPVLEHRNNEILQEKGEDSTLTKQMKHVMKQDIMQLRYTEEMKNVLNICSFVDPRFRENFVENLDETVKSCTDEAMAHASHLESEQPPAATTESTSSNTNTTTKRKEKSLSGLLQQITAKKNMSKASGSAVTVPSIQERIDSEVKLYLSLPTVSADSDPLAWWKAHVEEIPMLLKVCIPATSVPSERVFSSSGHILSPDKRGRMSDRVLEEQRERTKAIEEEQMAAQNSELERLRAQKEVKAARARLEAYDRSLSKA</sequence>
<dbReference type="InterPro" id="IPR008906">
    <property type="entry name" value="HATC_C_dom"/>
</dbReference>
<dbReference type="SUPFAM" id="SSF140996">
    <property type="entry name" value="Hermes dimerisation domain"/>
    <property type="match status" value="1"/>
</dbReference>
<organism evidence="4 5">
    <name type="scientific">Denticeps clupeoides</name>
    <name type="common">denticle herring</name>
    <dbReference type="NCBI Taxonomy" id="299321"/>
    <lineage>
        <taxon>Eukaryota</taxon>
        <taxon>Metazoa</taxon>
        <taxon>Chordata</taxon>
        <taxon>Craniata</taxon>
        <taxon>Vertebrata</taxon>
        <taxon>Euteleostomi</taxon>
        <taxon>Actinopterygii</taxon>
        <taxon>Neopterygii</taxon>
        <taxon>Teleostei</taxon>
        <taxon>Clupei</taxon>
        <taxon>Clupeiformes</taxon>
        <taxon>Denticipitoidei</taxon>
        <taxon>Denticipitidae</taxon>
        <taxon>Denticeps</taxon>
    </lineage>
</organism>
<dbReference type="GO" id="GO:0046983">
    <property type="term" value="F:protein dimerization activity"/>
    <property type="evidence" value="ECO:0007669"/>
    <property type="project" value="InterPro"/>
</dbReference>
<dbReference type="GeneTree" id="ENSGT00940000161131"/>
<evidence type="ECO:0000256" key="1">
    <source>
        <dbReference type="SAM" id="Coils"/>
    </source>
</evidence>
<evidence type="ECO:0000313" key="5">
    <source>
        <dbReference type="Proteomes" id="UP000694580"/>
    </source>
</evidence>
<feature type="region of interest" description="Disordered" evidence="2">
    <location>
        <begin position="387"/>
        <end position="420"/>
    </location>
</feature>
<dbReference type="AlphaFoldDB" id="A0AAY4AZD2"/>
<dbReference type="InterPro" id="IPR052035">
    <property type="entry name" value="ZnF_BED_domain_contain"/>
</dbReference>
<keyword evidence="5" id="KW-1185">Reference proteome</keyword>
<name>A0AAY4AZD2_9TELE</name>
<dbReference type="Ensembl" id="ENSDCDT00010013527.1">
    <property type="protein sequence ID" value="ENSDCDP00010012826.1"/>
    <property type="gene ID" value="ENSDCDG00010005844.1"/>
</dbReference>
<feature type="coiled-coil region" evidence="1">
    <location>
        <begin position="519"/>
        <end position="563"/>
    </location>
</feature>
<dbReference type="Pfam" id="PF05699">
    <property type="entry name" value="Dimer_Tnp_hAT"/>
    <property type="match status" value="1"/>
</dbReference>
<dbReference type="PANTHER" id="PTHR46481">
    <property type="entry name" value="ZINC FINGER BED DOMAIN-CONTAINING PROTEIN 4"/>
    <property type="match status" value="1"/>
</dbReference>
<accession>A0AAY4AZD2</accession>
<dbReference type="InterPro" id="IPR012337">
    <property type="entry name" value="RNaseH-like_sf"/>
</dbReference>
<dbReference type="SUPFAM" id="SSF53098">
    <property type="entry name" value="Ribonuclease H-like"/>
    <property type="match status" value="1"/>
</dbReference>
<keyword evidence="1" id="KW-0175">Coiled coil</keyword>
<protein>
    <recommendedName>
        <fullName evidence="3">HAT C-terminal dimerisation domain-containing protein</fullName>
    </recommendedName>
</protein>
<evidence type="ECO:0000313" key="4">
    <source>
        <dbReference type="Ensembl" id="ENSDCDP00010012826.1"/>
    </source>
</evidence>
<dbReference type="Proteomes" id="UP000694580">
    <property type="component" value="Chromosome 2"/>
</dbReference>
<reference evidence="4" key="2">
    <citation type="submission" date="2025-08" db="UniProtKB">
        <authorList>
            <consortium name="Ensembl"/>
        </authorList>
    </citation>
    <scope>IDENTIFICATION</scope>
</reference>
<evidence type="ECO:0000259" key="3">
    <source>
        <dbReference type="Pfam" id="PF05699"/>
    </source>
</evidence>
<feature type="domain" description="HAT C-terminal dimerisation" evidence="3">
    <location>
        <begin position="454"/>
        <end position="511"/>
    </location>
</feature>
<reference evidence="4 5" key="1">
    <citation type="submission" date="2020-06" db="EMBL/GenBank/DDBJ databases">
        <authorList>
            <consortium name="Wellcome Sanger Institute Data Sharing"/>
        </authorList>
    </citation>
    <scope>NUCLEOTIDE SEQUENCE [LARGE SCALE GENOMIC DNA]</scope>
</reference>
<reference evidence="4" key="3">
    <citation type="submission" date="2025-09" db="UniProtKB">
        <authorList>
            <consortium name="Ensembl"/>
        </authorList>
    </citation>
    <scope>IDENTIFICATION</scope>
</reference>
<dbReference type="PANTHER" id="PTHR46481:SF9">
    <property type="entry name" value="ZINC FINGER BED DOMAIN-CONTAINING PROTEIN 1-LIKE"/>
    <property type="match status" value="1"/>
</dbReference>
<evidence type="ECO:0000256" key="2">
    <source>
        <dbReference type="SAM" id="MobiDB-lite"/>
    </source>
</evidence>
<proteinExistence type="predicted"/>
<feature type="compositionally biased region" description="Low complexity" evidence="2">
    <location>
        <begin position="401"/>
        <end position="412"/>
    </location>
</feature>